<evidence type="ECO:0000313" key="1">
    <source>
        <dbReference type="EMBL" id="CAH1449573.1"/>
    </source>
</evidence>
<dbReference type="Gene3D" id="3.40.50.1820">
    <property type="entry name" value="alpha/beta hydrolase"/>
    <property type="match status" value="1"/>
</dbReference>
<name>A0AAU9PGY2_9ASTR</name>
<keyword evidence="2" id="KW-1185">Reference proteome</keyword>
<dbReference type="InterPro" id="IPR029058">
    <property type="entry name" value="AB_hydrolase_fold"/>
</dbReference>
<evidence type="ECO:0008006" key="3">
    <source>
        <dbReference type="Google" id="ProtNLM"/>
    </source>
</evidence>
<dbReference type="SUPFAM" id="SSF53474">
    <property type="entry name" value="alpha/beta-Hydrolases"/>
    <property type="match status" value="1"/>
</dbReference>
<evidence type="ECO:0000313" key="2">
    <source>
        <dbReference type="Proteomes" id="UP001157418"/>
    </source>
</evidence>
<dbReference type="AlphaFoldDB" id="A0AAU9PGY2"/>
<sequence>MRIPPNLLPGRSNPRPIFVMLLAINSSHSCMLYERLKVIGGEIGMLLEQNHKSLDQISANLSALKHLFINTFTFDSKEDSPTLVMVHGYAAAQGFFFINFDALTKHFRVIAMDQLGWGGSS</sequence>
<protein>
    <recommendedName>
        <fullName evidence="3">AB hydrolase-1 domain-containing protein</fullName>
    </recommendedName>
</protein>
<organism evidence="1 2">
    <name type="scientific">Lactuca virosa</name>
    <dbReference type="NCBI Taxonomy" id="75947"/>
    <lineage>
        <taxon>Eukaryota</taxon>
        <taxon>Viridiplantae</taxon>
        <taxon>Streptophyta</taxon>
        <taxon>Embryophyta</taxon>
        <taxon>Tracheophyta</taxon>
        <taxon>Spermatophyta</taxon>
        <taxon>Magnoliopsida</taxon>
        <taxon>eudicotyledons</taxon>
        <taxon>Gunneridae</taxon>
        <taxon>Pentapetalae</taxon>
        <taxon>asterids</taxon>
        <taxon>campanulids</taxon>
        <taxon>Asterales</taxon>
        <taxon>Asteraceae</taxon>
        <taxon>Cichorioideae</taxon>
        <taxon>Cichorieae</taxon>
        <taxon>Lactucinae</taxon>
        <taxon>Lactuca</taxon>
    </lineage>
</organism>
<comment type="caution">
    <text evidence="1">The sequence shown here is derived from an EMBL/GenBank/DDBJ whole genome shotgun (WGS) entry which is preliminary data.</text>
</comment>
<gene>
    <name evidence="1" type="ORF">LVIROSA_LOCUS35049</name>
</gene>
<proteinExistence type="predicted"/>
<reference evidence="1 2" key="1">
    <citation type="submission" date="2022-01" db="EMBL/GenBank/DDBJ databases">
        <authorList>
            <person name="Xiong W."/>
            <person name="Schranz E."/>
        </authorList>
    </citation>
    <scope>NUCLEOTIDE SEQUENCE [LARGE SCALE GENOMIC DNA]</scope>
</reference>
<dbReference type="EMBL" id="CAKMRJ010005634">
    <property type="protein sequence ID" value="CAH1449573.1"/>
    <property type="molecule type" value="Genomic_DNA"/>
</dbReference>
<accession>A0AAU9PGY2</accession>
<dbReference type="Proteomes" id="UP001157418">
    <property type="component" value="Unassembled WGS sequence"/>
</dbReference>